<dbReference type="Pfam" id="PF24494">
    <property type="entry name" value="DUF7587"/>
    <property type="match status" value="1"/>
</dbReference>
<dbReference type="EMBL" id="HG792017">
    <property type="protein sequence ID" value="CDM33408.1"/>
    <property type="molecule type" value="Genomic_DNA"/>
</dbReference>
<feature type="region of interest" description="Disordered" evidence="1">
    <location>
        <begin position="366"/>
        <end position="458"/>
    </location>
</feature>
<organism evidence="3 4">
    <name type="scientific">Penicillium roqueforti (strain FM164)</name>
    <dbReference type="NCBI Taxonomy" id="1365484"/>
    <lineage>
        <taxon>Eukaryota</taxon>
        <taxon>Fungi</taxon>
        <taxon>Dikarya</taxon>
        <taxon>Ascomycota</taxon>
        <taxon>Pezizomycotina</taxon>
        <taxon>Eurotiomycetes</taxon>
        <taxon>Eurotiomycetidae</taxon>
        <taxon>Eurotiales</taxon>
        <taxon>Aspergillaceae</taxon>
        <taxon>Penicillium</taxon>
    </lineage>
</organism>
<dbReference type="InterPro" id="IPR056009">
    <property type="entry name" value="DUF7587"/>
</dbReference>
<evidence type="ECO:0000256" key="1">
    <source>
        <dbReference type="SAM" id="MobiDB-lite"/>
    </source>
</evidence>
<feature type="compositionally biased region" description="Low complexity" evidence="1">
    <location>
        <begin position="97"/>
        <end position="112"/>
    </location>
</feature>
<feature type="region of interest" description="Disordered" evidence="1">
    <location>
        <begin position="476"/>
        <end position="498"/>
    </location>
</feature>
<evidence type="ECO:0000313" key="4">
    <source>
        <dbReference type="Proteomes" id="UP000030686"/>
    </source>
</evidence>
<accession>W6Q9T1</accession>
<feature type="compositionally biased region" description="Polar residues" evidence="1">
    <location>
        <begin position="443"/>
        <end position="452"/>
    </location>
</feature>
<gene>
    <name evidence="3" type="ORF">PROQFM164_S03g000132</name>
</gene>
<evidence type="ECO:0000313" key="3">
    <source>
        <dbReference type="EMBL" id="CDM33408.1"/>
    </source>
</evidence>
<feature type="compositionally biased region" description="Low complexity" evidence="1">
    <location>
        <begin position="418"/>
        <end position="431"/>
    </location>
</feature>
<feature type="domain" description="DUF7587" evidence="2">
    <location>
        <begin position="135"/>
        <end position="272"/>
    </location>
</feature>
<sequence>MPFSLSQRIADEITMMSLSRSRKRTDQLENNESVVTSHGKICLWCNRELIIDGTDGRDDQSQPTRPNQAIISNQNQQFQHRHQEHQDQDQQDHQECQEPQYQHQDQQGCGQQHHGRQGHHIDHELAMQGVPADKMPPLLFRWSNRDSQGINSKTMFVAGLFCNGDWFDSEDCSGDRFEGFFRSHVSKQKVRTPFISTFRSPLAPLHRAIAGQNGAIVTVIDTSKLETKVFYAHPLAIRTGTLVYNGWQGYGEYLIWGRVPAEAIAFSVDIVSLEGITQSHRDLNRLVQIPLIRSSLRCSDTLRDMLALRRKSPFQSGRTLGKFLTLLQVPRIHWANLASEFARAWGWRNARETKIFYSGVKSAPPYLPEELTDSESEAPWPTPRKTPWQTPQKMHFSPDCVPDLDYEPPETDERSEGTSESEGVSSSQTMSMCDKTETADDGNFSTHETLSSGIFPENNGSEDFLAHIHSQEAIDLTSDNEDTSSQRALQRDWPSDDDTYMYPDTPTKIRGKISLHSDNKATYRPVLNGQMDMDFFEKFRLWT</sequence>
<keyword evidence="4" id="KW-1185">Reference proteome</keyword>
<feature type="compositionally biased region" description="Basic and acidic residues" evidence="1">
    <location>
        <begin position="84"/>
        <end position="96"/>
    </location>
</feature>
<proteinExistence type="predicted"/>
<dbReference type="OrthoDB" id="5397734at2759"/>
<name>W6Q9T1_PENRF</name>
<dbReference type="Proteomes" id="UP000030686">
    <property type="component" value="Unassembled WGS sequence"/>
</dbReference>
<feature type="region of interest" description="Disordered" evidence="1">
    <location>
        <begin position="75"/>
        <end position="118"/>
    </location>
</feature>
<reference evidence="3" key="1">
    <citation type="journal article" date="2014" name="Nat. Commun.">
        <title>Multiple recent horizontal transfers of a large genomic region in cheese making fungi.</title>
        <authorList>
            <person name="Cheeseman K."/>
            <person name="Ropars J."/>
            <person name="Renault P."/>
            <person name="Dupont J."/>
            <person name="Gouzy J."/>
            <person name="Branca A."/>
            <person name="Abraham A.L."/>
            <person name="Ceppi M."/>
            <person name="Conseiller E."/>
            <person name="Debuchy R."/>
            <person name="Malagnac F."/>
            <person name="Goarin A."/>
            <person name="Silar P."/>
            <person name="Lacoste S."/>
            <person name="Sallet E."/>
            <person name="Bensimon A."/>
            <person name="Giraud T."/>
            <person name="Brygoo Y."/>
        </authorList>
    </citation>
    <scope>NUCLEOTIDE SEQUENCE [LARGE SCALE GENOMIC DNA]</scope>
    <source>
        <strain evidence="3">FM164</strain>
    </source>
</reference>
<protein>
    <submittedName>
        <fullName evidence="3">Genomic scaffold, ProqFM164S03</fullName>
    </submittedName>
</protein>
<evidence type="ECO:0000259" key="2">
    <source>
        <dbReference type="Pfam" id="PF24494"/>
    </source>
</evidence>
<dbReference type="OMA" id="HRDTEFN"/>
<dbReference type="AlphaFoldDB" id="W6Q9T1"/>